<feature type="transmembrane region" description="Helical" evidence="1">
    <location>
        <begin position="96"/>
        <end position="119"/>
    </location>
</feature>
<keyword evidence="1" id="KW-0472">Membrane</keyword>
<accession>A0A023X6B8</accession>
<protein>
    <submittedName>
        <fullName evidence="3">DUF2306 domain-containing protein</fullName>
    </submittedName>
    <submittedName>
        <fullName evidence="2">Putative membrane protein (DUF2306)</fullName>
    </submittedName>
</protein>
<dbReference type="InterPro" id="IPR018750">
    <property type="entry name" value="DUF2306_membrane"/>
</dbReference>
<evidence type="ECO:0000313" key="4">
    <source>
        <dbReference type="Proteomes" id="UP000025229"/>
    </source>
</evidence>
<reference evidence="3" key="2">
    <citation type="submission" date="2023-11" db="EMBL/GenBank/DDBJ databases">
        <title>MicrobeMod: A computational toolkit for identifying prokaryotic methylation and restriction-modification with nanopore sequencing.</title>
        <authorList>
            <person name="Crits-Christoph A."/>
            <person name="Kang S.C."/>
            <person name="Lee H."/>
            <person name="Ostrov N."/>
        </authorList>
    </citation>
    <scope>NUCLEOTIDE SEQUENCE</scope>
    <source>
        <strain evidence="3">ATCC 51242</strain>
    </source>
</reference>
<dbReference type="Proteomes" id="UP000025229">
    <property type="component" value="Chromosome"/>
</dbReference>
<dbReference type="EMBL" id="JAWXXX010000001">
    <property type="protein sequence ID" value="MDX5892537.1"/>
    <property type="molecule type" value="Genomic_DNA"/>
</dbReference>
<sequence length="227" mass="25156">MSELEQGFLAVHILSGFVALLVAPGAMISHKGSRWHRRWGGVFVLAMALVAATAVFLSFTGTDPFLFLLAIFAFYLVFSGWRVLRRKRLREGERVPVLDWVVTGGTLVASLALVGYGLWQLASGAGFGAVAVAFGGIGCAFSGRDLKHLYQPPEEKRWWWFVHMGNMLAAYIATVSAFSAVNLDFLPPLARWLWPTVVGTPLIFLWVGYYKRRFARRKGSSDRVGEA</sequence>
<keyword evidence="4" id="KW-1185">Reference proteome</keyword>
<organism evidence="2 4">
    <name type="scientific">Rubrobacter radiotolerans</name>
    <name type="common">Arthrobacter radiotolerans</name>
    <dbReference type="NCBI Taxonomy" id="42256"/>
    <lineage>
        <taxon>Bacteria</taxon>
        <taxon>Bacillati</taxon>
        <taxon>Actinomycetota</taxon>
        <taxon>Rubrobacteria</taxon>
        <taxon>Rubrobacterales</taxon>
        <taxon>Rubrobacteraceae</taxon>
        <taxon>Rubrobacter</taxon>
    </lineage>
</organism>
<feature type="transmembrane region" description="Helical" evidence="1">
    <location>
        <begin position="39"/>
        <end position="59"/>
    </location>
</feature>
<dbReference type="AlphaFoldDB" id="A0A023X6B8"/>
<dbReference type="EMBL" id="CP007514">
    <property type="protein sequence ID" value="AHY47898.1"/>
    <property type="molecule type" value="Genomic_DNA"/>
</dbReference>
<dbReference type="STRING" id="42256.RradSPS_2615"/>
<dbReference type="Pfam" id="PF10067">
    <property type="entry name" value="DUF2306"/>
    <property type="match status" value="1"/>
</dbReference>
<feature type="transmembrane region" description="Helical" evidence="1">
    <location>
        <begin position="192"/>
        <end position="210"/>
    </location>
</feature>
<evidence type="ECO:0000313" key="3">
    <source>
        <dbReference type="EMBL" id="MDX5892537.1"/>
    </source>
</evidence>
<gene>
    <name evidence="2" type="ORF">RradSPS_2615</name>
    <name evidence="3" type="ORF">SIL72_00710</name>
</gene>
<keyword evidence="1" id="KW-0812">Transmembrane</keyword>
<name>A0A023X6B8_RUBRA</name>
<proteinExistence type="predicted"/>
<dbReference type="eggNOG" id="ENOG502ZB5Q">
    <property type="taxonomic scope" value="Bacteria"/>
</dbReference>
<dbReference type="RefSeq" id="WP_038683208.1">
    <property type="nucleotide sequence ID" value="NZ_CP007514.1"/>
</dbReference>
<evidence type="ECO:0000256" key="1">
    <source>
        <dbReference type="SAM" id="Phobius"/>
    </source>
</evidence>
<dbReference type="Proteomes" id="UP001281130">
    <property type="component" value="Unassembled WGS sequence"/>
</dbReference>
<feature type="transmembrane region" description="Helical" evidence="1">
    <location>
        <begin position="158"/>
        <end position="180"/>
    </location>
</feature>
<reference evidence="2 4" key="1">
    <citation type="submission" date="2014-03" db="EMBL/GenBank/DDBJ databases">
        <title>Complete genome sequence of the Radio-Resistant Rubrobacter radiotolerans RSPS-4.</title>
        <authorList>
            <person name="Egas C.C."/>
            <person name="Barroso C.C."/>
            <person name="Froufe H.J.C."/>
            <person name="Pacheco J.J."/>
            <person name="Albuquerque L.L."/>
            <person name="da Costa M.M.S."/>
        </authorList>
    </citation>
    <scope>NUCLEOTIDE SEQUENCE [LARGE SCALE GENOMIC DNA]</scope>
    <source>
        <strain evidence="2 4">RSPS-4</strain>
    </source>
</reference>
<keyword evidence="1" id="KW-1133">Transmembrane helix</keyword>
<feature type="transmembrane region" description="Helical" evidence="1">
    <location>
        <begin position="125"/>
        <end position="146"/>
    </location>
</feature>
<feature type="transmembrane region" description="Helical" evidence="1">
    <location>
        <begin position="65"/>
        <end position="84"/>
    </location>
</feature>
<evidence type="ECO:0000313" key="2">
    <source>
        <dbReference type="EMBL" id="AHY47898.1"/>
    </source>
</evidence>
<feature type="transmembrane region" description="Helical" evidence="1">
    <location>
        <begin position="6"/>
        <end position="27"/>
    </location>
</feature>
<dbReference type="HOGENOM" id="CLU_102900_0_0_11"/>
<dbReference type="KEGG" id="rrd:RradSPS_2615"/>